<keyword evidence="1" id="KW-1133">Transmembrane helix</keyword>
<evidence type="ECO:0000256" key="1">
    <source>
        <dbReference type="SAM" id="Phobius"/>
    </source>
</evidence>
<sequence>MQLPHMFFLVASGLVIAIAGLLAVIKEFREEGFLWQAWGLRGFFLLVTAGVGFAIPHFAPELTKPPLSLDPWLSMLGALIVFVLVFSAEVFAGALNISALVFGAMIGIVVAHFAYFLILLVIEPMMKTEADRLVMPQYTLA</sequence>
<evidence type="ECO:0000313" key="2">
    <source>
        <dbReference type="EMBL" id="GAH50386.1"/>
    </source>
</evidence>
<accession>X1FXJ9</accession>
<feature type="transmembrane region" description="Helical" evidence="1">
    <location>
        <begin position="71"/>
        <end position="92"/>
    </location>
</feature>
<dbReference type="EMBL" id="BARU01023201">
    <property type="protein sequence ID" value="GAH50386.1"/>
    <property type="molecule type" value="Genomic_DNA"/>
</dbReference>
<feature type="transmembrane region" description="Helical" evidence="1">
    <location>
        <begin position="37"/>
        <end position="59"/>
    </location>
</feature>
<keyword evidence="1" id="KW-0812">Transmembrane</keyword>
<keyword evidence="1" id="KW-0472">Membrane</keyword>
<reference evidence="2" key="1">
    <citation type="journal article" date="2014" name="Front. Microbiol.">
        <title>High frequency of phylogenetically diverse reductive dehalogenase-homologous genes in deep subseafloor sedimentary metagenomes.</title>
        <authorList>
            <person name="Kawai M."/>
            <person name="Futagami T."/>
            <person name="Toyoda A."/>
            <person name="Takaki Y."/>
            <person name="Nishi S."/>
            <person name="Hori S."/>
            <person name="Arai W."/>
            <person name="Tsubouchi T."/>
            <person name="Morono Y."/>
            <person name="Uchiyama I."/>
            <person name="Ito T."/>
            <person name="Fujiyama A."/>
            <person name="Inagaki F."/>
            <person name="Takami H."/>
        </authorList>
    </citation>
    <scope>NUCLEOTIDE SEQUENCE</scope>
    <source>
        <strain evidence="2">Expedition CK06-06</strain>
    </source>
</reference>
<dbReference type="AlphaFoldDB" id="X1FXJ9"/>
<gene>
    <name evidence="2" type="ORF">S03H2_37685</name>
</gene>
<comment type="caution">
    <text evidence="2">The sequence shown here is derived from an EMBL/GenBank/DDBJ whole genome shotgun (WGS) entry which is preliminary data.</text>
</comment>
<feature type="transmembrane region" description="Helical" evidence="1">
    <location>
        <begin position="99"/>
        <end position="122"/>
    </location>
</feature>
<feature type="transmembrane region" description="Helical" evidence="1">
    <location>
        <begin position="6"/>
        <end position="25"/>
    </location>
</feature>
<feature type="non-terminal residue" evidence="2">
    <location>
        <position position="141"/>
    </location>
</feature>
<name>X1FXJ9_9ZZZZ</name>
<organism evidence="2">
    <name type="scientific">marine sediment metagenome</name>
    <dbReference type="NCBI Taxonomy" id="412755"/>
    <lineage>
        <taxon>unclassified sequences</taxon>
        <taxon>metagenomes</taxon>
        <taxon>ecological metagenomes</taxon>
    </lineage>
</organism>
<protein>
    <submittedName>
        <fullName evidence="2">Uncharacterized protein</fullName>
    </submittedName>
</protein>
<proteinExistence type="predicted"/>